<name>A0AAJ2TRW2_STEMA</name>
<keyword evidence="1" id="KW-0472">Membrane</keyword>
<evidence type="ECO:0000256" key="1">
    <source>
        <dbReference type="SAM" id="Phobius"/>
    </source>
</evidence>
<gene>
    <name evidence="2" type="ORF">U4I38_22670</name>
</gene>
<feature type="transmembrane region" description="Helical" evidence="1">
    <location>
        <begin position="61"/>
        <end position="78"/>
    </location>
</feature>
<feature type="non-terminal residue" evidence="2">
    <location>
        <position position="1"/>
    </location>
</feature>
<accession>A0AAJ2TRW2</accession>
<comment type="caution">
    <text evidence="2">The sequence shown here is derived from an EMBL/GenBank/DDBJ whole genome shotgun (WGS) entry which is preliminary data.</text>
</comment>
<protein>
    <submittedName>
        <fullName evidence="2">Uncharacterized protein</fullName>
    </submittedName>
</protein>
<dbReference type="AlphaFoldDB" id="A0AAJ2TRW2"/>
<sequence length="87" mass="9435">AHARLLFVPRPEAAEHGLGSTGCGFGLCQPRLAPTEAGAWFRDDAGGRSLHRSTFKTIRRNMRAIAVIGIALLLNPILDLGENTAWR</sequence>
<proteinExistence type="predicted"/>
<reference evidence="2" key="1">
    <citation type="submission" date="2023-12" db="EMBL/GenBank/DDBJ databases">
        <title>'Antibacterial potential of Stenotrophomonas maltophilia cystic fibrosis isolates' (manuscript under preparation).</title>
        <authorList>
            <person name="Crisan C.V."/>
            <person name="Pettis M."/>
            <person name="Goldberg J.B."/>
        </authorList>
    </citation>
    <scope>NUCLEOTIDE SEQUENCE</scope>
    <source>
        <strain evidence="2">CCV129</strain>
    </source>
</reference>
<evidence type="ECO:0000313" key="2">
    <source>
        <dbReference type="EMBL" id="MDZ5767270.1"/>
    </source>
</evidence>
<evidence type="ECO:0000313" key="3">
    <source>
        <dbReference type="Proteomes" id="UP001288387"/>
    </source>
</evidence>
<dbReference type="Proteomes" id="UP001288387">
    <property type="component" value="Unassembled WGS sequence"/>
</dbReference>
<dbReference type="EMBL" id="JAXRVB010000079">
    <property type="protein sequence ID" value="MDZ5767270.1"/>
    <property type="molecule type" value="Genomic_DNA"/>
</dbReference>
<keyword evidence="1" id="KW-0812">Transmembrane</keyword>
<keyword evidence="1" id="KW-1133">Transmembrane helix</keyword>
<dbReference type="RefSeq" id="WP_322540620.1">
    <property type="nucleotide sequence ID" value="NZ_JAXRVB010000079.1"/>
</dbReference>
<organism evidence="2 3">
    <name type="scientific">Stenotrophomonas maltophilia</name>
    <name type="common">Pseudomonas maltophilia</name>
    <name type="synonym">Xanthomonas maltophilia</name>
    <dbReference type="NCBI Taxonomy" id="40324"/>
    <lineage>
        <taxon>Bacteria</taxon>
        <taxon>Pseudomonadati</taxon>
        <taxon>Pseudomonadota</taxon>
        <taxon>Gammaproteobacteria</taxon>
        <taxon>Lysobacterales</taxon>
        <taxon>Lysobacteraceae</taxon>
        <taxon>Stenotrophomonas</taxon>
        <taxon>Stenotrophomonas maltophilia group</taxon>
    </lineage>
</organism>